<proteinExistence type="inferred from homology"/>
<keyword evidence="9" id="KW-1185">Reference proteome</keyword>
<dbReference type="GO" id="GO:0004867">
    <property type="term" value="F:serine-type endopeptidase inhibitor activity"/>
    <property type="evidence" value="ECO:0007669"/>
    <property type="project" value="UniProtKB-KW"/>
</dbReference>
<accession>A0A3Q1GNV1</accession>
<dbReference type="SMART" id="SM01361">
    <property type="entry name" value="A2M_recep"/>
    <property type="match status" value="1"/>
</dbReference>
<evidence type="ECO:0000256" key="2">
    <source>
        <dbReference type="ARBA" id="ARBA00022690"/>
    </source>
</evidence>
<feature type="domain" description="Alpha-macroglobulin receptor-binding" evidence="7">
    <location>
        <begin position="390"/>
        <end position="474"/>
    </location>
</feature>
<dbReference type="InterPro" id="IPR050473">
    <property type="entry name" value="A2M/Complement_sys"/>
</dbReference>
<evidence type="ECO:0000313" key="9">
    <source>
        <dbReference type="Proteomes" id="UP000257200"/>
    </source>
</evidence>
<dbReference type="Proteomes" id="UP000257200">
    <property type="component" value="Unplaced"/>
</dbReference>
<dbReference type="SMART" id="SM01419">
    <property type="entry name" value="Thiol-ester_cl"/>
    <property type="match status" value="1"/>
</dbReference>
<reference evidence="8" key="2">
    <citation type="submission" date="2025-09" db="UniProtKB">
        <authorList>
            <consortium name="Ensembl"/>
        </authorList>
    </citation>
    <scope>IDENTIFICATION</scope>
</reference>
<keyword evidence="2" id="KW-0646">Protease inhibitor</keyword>
<dbReference type="InterPro" id="IPR019742">
    <property type="entry name" value="MacrogloblnA2_CS"/>
</dbReference>
<dbReference type="CDD" id="cd02897">
    <property type="entry name" value="A2M_2"/>
    <property type="match status" value="1"/>
</dbReference>
<dbReference type="InterPro" id="IPR009048">
    <property type="entry name" value="A-macroglobulin_rcpt-bd"/>
</dbReference>
<evidence type="ECO:0000259" key="7">
    <source>
        <dbReference type="SMART" id="SM01361"/>
    </source>
</evidence>
<name>A0A3Q1GNV1_9TELE</name>
<dbReference type="InterPro" id="IPR036595">
    <property type="entry name" value="A-macroglobulin_rcpt-bd_sf"/>
</dbReference>
<keyword evidence="4" id="KW-0722">Serine protease inhibitor</keyword>
<dbReference type="FunFam" id="1.50.10.20:FF:000001">
    <property type="entry name" value="CD109 isoform 1"/>
    <property type="match status" value="1"/>
</dbReference>
<dbReference type="InterPro" id="IPR047565">
    <property type="entry name" value="Alpha-macroglob_thiol-ester_cl"/>
</dbReference>
<keyword evidence="6" id="KW-0325">Glycoprotein</keyword>
<dbReference type="PANTHER" id="PTHR11412">
    <property type="entry name" value="MACROGLOBULIN / COMPLEMENT"/>
    <property type="match status" value="1"/>
</dbReference>
<dbReference type="InterPro" id="IPR008930">
    <property type="entry name" value="Terpenoid_cyclase/PrenylTrfase"/>
</dbReference>
<evidence type="ECO:0000256" key="6">
    <source>
        <dbReference type="ARBA" id="ARBA00023180"/>
    </source>
</evidence>
<dbReference type="PROSITE" id="PS00477">
    <property type="entry name" value="ALPHA_2_MACROGLOBULIN"/>
    <property type="match status" value="1"/>
</dbReference>
<dbReference type="PANTHER" id="PTHR11412:SF160">
    <property type="entry name" value="ALPHA-2-MACROGLOBULIN-LIKE PROTEIN 1"/>
    <property type="match status" value="1"/>
</dbReference>
<evidence type="ECO:0000256" key="4">
    <source>
        <dbReference type="ARBA" id="ARBA00022900"/>
    </source>
</evidence>
<evidence type="ECO:0000313" key="8">
    <source>
        <dbReference type="Ensembl" id="ENSAPOP00000018950.1"/>
    </source>
</evidence>
<dbReference type="InterPro" id="IPR011626">
    <property type="entry name" value="Alpha-macroglobulin_TED"/>
</dbReference>
<dbReference type="GO" id="GO:0005615">
    <property type="term" value="C:extracellular space"/>
    <property type="evidence" value="ECO:0007669"/>
    <property type="project" value="InterPro"/>
</dbReference>
<organism evidence="8 9">
    <name type="scientific">Acanthochromis polyacanthus</name>
    <name type="common">spiny chromis</name>
    <dbReference type="NCBI Taxonomy" id="80966"/>
    <lineage>
        <taxon>Eukaryota</taxon>
        <taxon>Metazoa</taxon>
        <taxon>Chordata</taxon>
        <taxon>Craniata</taxon>
        <taxon>Vertebrata</taxon>
        <taxon>Euteleostomi</taxon>
        <taxon>Actinopterygii</taxon>
        <taxon>Neopterygii</taxon>
        <taxon>Teleostei</taxon>
        <taxon>Neoteleostei</taxon>
        <taxon>Acanthomorphata</taxon>
        <taxon>Ovalentaria</taxon>
        <taxon>Pomacentridae</taxon>
        <taxon>Acanthochromis</taxon>
    </lineage>
</organism>
<protein>
    <recommendedName>
        <fullName evidence="7">Alpha-macroglobulin receptor-binding domain-containing protein</fullName>
    </recommendedName>
</protein>
<comment type="similarity">
    <text evidence="1">Belongs to the protease inhibitor I39 (alpha-2-macroglobulin) family.</text>
</comment>
<dbReference type="InParanoid" id="A0A3Q1GNV1"/>
<dbReference type="Gene3D" id="2.60.120.1540">
    <property type="match status" value="1"/>
</dbReference>
<keyword evidence="5" id="KW-1015">Disulfide bond</keyword>
<dbReference type="Gene3D" id="2.60.40.690">
    <property type="entry name" value="Alpha-macroglobulin, receptor-binding domain"/>
    <property type="match status" value="1"/>
</dbReference>
<dbReference type="Ensembl" id="ENSAPOT00000028687.1">
    <property type="protein sequence ID" value="ENSAPOP00000018950.1"/>
    <property type="gene ID" value="ENSAPOG00000022336.1"/>
</dbReference>
<evidence type="ECO:0000256" key="5">
    <source>
        <dbReference type="ARBA" id="ARBA00023157"/>
    </source>
</evidence>
<dbReference type="SUPFAM" id="SSF48239">
    <property type="entry name" value="Terpenoid cyclases/Protein prenyltransferases"/>
    <property type="match status" value="1"/>
</dbReference>
<evidence type="ECO:0000256" key="3">
    <source>
        <dbReference type="ARBA" id="ARBA00022729"/>
    </source>
</evidence>
<dbReference type="STRING" id="80966.ENSAPOP00000018950"/>
<dbReference type="Pfam" id="PF07678">
    <property type="entry name" value="TED_complement"/>
    <property type="match status" value="1"/>
</dbReference>
<sequence length="494" mass="54652">PVEKKIDLLMPEMFVAGSARASVSVLGDLMGRAMKNLDKLLQMPYGCGEQNMLLFAPNIFILNYLKSTGQLTQTILDRATHFLESGYQRELTYKHDDGSYSAFGKSDESGNTWLTSFVMKSFGGARPYIYVQPQHIKDARRWLSKHQRPDGCIRSVGKLFHNGMKGGVSDDVSLTAYITAALLELDADATDPVVQNCLSCLKAAVAGQLDNLYTTALLSYTFTLAGDQDMRSKLITTLHQKSNTQGTTVKMSSGLVEITSYVLLALLSGPAMPDFGLDYSTGIVHWLTQQQNPYGGFASTQDTVVALQALAKYGAATYSPEGSTTVTVTSLGGLHKEFTVDRSNRLLYQEEKLSEVPGEYTIKAQGQSCVLAQCRIVCGCCRYQGRREETNMVIINIKLLSGYILDKSSLSLVTQGFRGRLDGNKAFVFLQLRKDETQIYSVTLEEDQPVRNLKPAVVKVYDYYQTSKSLQSFKASIPLCSSFIHCSLLFLRRI</sequence>
<evidence type="ECO:0000256" key="1">
    <source>
        <dbReference type="ARBA" id="ARBA00010952"/>
    </source>
</evidence>
<keyword evidence="3" id="KW-0732">Signal</keyword>
<dbReference type="GeneTree" id="ENSGT00940000162996"/>
<dbReference type="AlphaFoldDB" id="A0A3Q1GNV1"/>
<dbReference type="Pfam" id="PF07677">
    <property type="entry name" value="A2M_recep"/>
    <property type="match status" value="1"/>
</dbReference>
<dbReference type="Gene3D" id="1.50.10.20">
    <property type="match status" value="1"/>
</dbReference>
<dbReference type="SUPFAM" id="SSF49410">
    <property type="entry name" value="Alpha-macroglobulin receptor domain"/>
    <property type="match status" value="1"/>
</dbReference>
<dbReference type="InterPro" id="IPR041813">
    <property type="entry name" value="A2M_TED"/>
</dbReference>
<reference evidence="8" key="1">
    <citation type="submission" date="2025-08" db="UniProtKB">
        <authorList>
            <consortium name="Ensembl"/>
        </authorList>
    </citation>
    <scope>IDENTIFICATION</scope>
</reference>